<dbReference type="PANTHER" id="PTHR47505">
    <property type="entry name" value="DNA UTILIZATION PROTEIN YHGH"/>
    <property type="match status" value="1"/>
</dbReference>
<dbReference type="RefSeq" id="WP_190929260.1">
    <property type="nucleotide sequence ID" value="NZ_JACXJA010000021.1"/>
</dbReference>
<reference evidence="2" key="1">
    <citation type="submission" date="2020-09" db="EMBL/GenBank/DDBJ databases">
        <title>A novel bacterium of genus Paenibacillus, isolated from South China Sea.</title>
        <authorList>
            <person name="Huang H."/>
            <person name="Mo K."/>
            <person name="Hu Y."/>
        </authorList>
    </citation>
    <scope>NUCLEOTIDE SEQUENCE</scope>
    <source>
        <strain evidence="2">IB182363</strain>
    </source>
</reference>
<protein>
    <submittedName>
        <fullName evidence="2">ComF family protein</fullName>
    </submittedName>
</protein>
<dbReference type="InterPro" id="IPR029057">
    <property type="entry name" value="PRTase-like"/>
</dbReference>
<dbReference type="AlphaFoldDB" id="A0A927H0F8"/>
<evidence type="ECO:0000313" key="3">
    <source>
        <dbReference type="Proteomes" id="UP000639396"/>
    </source>
</evidence>
<dbReference type="EMBL" id="JACXJA010000021">
    <property type="protein sequence ID" value="MBD2863630.1"/>
    <property type="molecule type" value="Genomic_DNA"/>
</dbReference>
<accession>A0A927H0F8</accession>
<keyword evidence="3" id="KW-1185">Reference proteome</keyword>
<dbReference type="CDD" id="cd06223">
    <property type="entry name" value="PRTases_typeI"/>
    <property type="match status" value="1"/>
</dbReference>
<proteinExistence type="inferred from homology"/>
<comment type="caution">
    <text evidence="2">The sequence shown here is derived from an EMBL/GenBank/DDBJ whole genome shotgun (WGS) entry which is preliminary data.</text>
</comment>
<dbReference type="SUPFAM" id="SSF53271">
    <property type="entry name" value="PRTase-like"/>
    <property type="match status" value="1"/>
</dbReference>
<dbReference type="Gene3D" id="3.40.50.2020">
    <property type="match status" value="1"/>
</dbReference>
<sequence>MVHWKQLMSRLIRSGEAWLGTPTRPCAYCNCPVKSYAVPSLNVCNRCYSRIPWIETIRCVKCGRAERCPDCVRWGAASLQLSRSAVRYDAEMKEWLAAYKYRKNERLSDLFATMLYATYKRHEWDFTRSGAPHAVTYVPVSEARLYDRGFNQAAQLAARLGERLSVPVVPLLRRNRDTVKQSGKSRSERLTDLKDVFSPEISSINLLLKKPLDSPINIVIVDDVYTTGSTLHYCADTICSRLEANVYGLTWAR</sequence>
<name>A0A927H0F8_9BACL</name>
<dbReference type="PANTHER" id="PTHR47505:SF1">
    <property type="entry name" value="DNA UTILIZATION PROTEIN YHGH"/>
    <property type="match status" value="1"/>
</dbReference>
<evidence type="ECO:0000313" key="2">
    <source>
        <dbReference type="EMBL" id="MBD2863630.1"/>
    </source>
</evidence>
<dbReference type="Proteomes" id="UP000639396">
    <property type="component" value="Unassembled WGS sequence"/>
</dbReference>
<gene>
    <name evidence="2" type="ORF">IDH45_16680</name>
</gene>
<comment type="similarity">
    <text evidence="1">Belongs to the ComF/GntX family.</text>
</comment>
<dbReference type="InterPro" id="IPR051910">
    <property type="entry name" value="ComF/GntX_DNA_util-trans"/>
</dbReference>
<dbReference type="InterPro" id="IPR000836">
    <property type="entry name" value="PRTase_dom"/>
</dbReference>
<organism evidence="2 3">
    <name type="scientific">Paenibacillus oceani</name>
    <dbReference type="NCBI Taxonomy" id="2772510"/>
    <lineage>
        <taxon>Bacteria</taxon>
        <taxon>Bacillati</taxon>
        <taxon>Bacillota</taxon>
        <taxon>Bacilli</taxon>
        <taxon>Bacillales</taxon>
        <taxon>Paenibacillaceae</taxon>
        <taxon>Paenibacillus</taxon>
    </lineage>
</organism>
<evidence type="ECO:0000256" key="1">
    <source>
        <dbReference type="ARBA" id="ARBA00008007"/>
    </source>
</evidence>